<proteinExistence type="predicted"/>
<feature type="signal peptide" evidence="1">
    <location>
        <begin position="1"/>
        <end position="23"/>
    </location>
</feature>
<reference evidence="3 4" key="1">
    <citation type="submission" date="2017-11" db="EMBL/GenBank/DDBJ databases">
        <title>De novo assembly and phasing of dikaryotic genomes from two isolates of Puccinia coronata f. sp. avenae, the causal agent of oat crown rust.</title>
        <authorList>
            <person name="Miller M.E."/>
            <person name="Zhang Y."/>
            <person name="Omidvar V."/>
            <person name="Sperschneider J."/>
            <person name="Schwessinger B."/>
            <person name="Raley C."/>
            <person name="Palmer J.M."/>
            <person name="Garnica D."/>
            <person name="Upadhyaya N."/>
            <person name="Rathjen J."/>
            <person name="Taylor J.M."/>
            <person name="Park R.F."/>
            <person name="Dodds P.N."/>
            <person name="Hirsch C.D."/>
            <person name="Kianian S.F."/>
            <person name="Figueroa M."/>
        </authorList>
    </citation>
    <scope>NUCLEOTIDE SEQUENCE [LARGE SCALE GENOMIC DNA]</scope>
    <source>
        <strain evidence="3">12SD80</strain>
    </source>
</reference>
<gene>
    <name evidence="3" type="ORF">PCASD_19390</name>
</gene>
<keyword evidence="1" id="KW-0732">Signal</keyword>
<dbReference type="Pfam" id="PF00080">
    <property type="entry name" value="Sod_Cu"/>
    <property type="match status" value="1"/>
</dbReference>
<dbReference type="InterPro" id="IPR024134">
    <property type="entry name" value="SOD_Cu/Zn_/chaperone"/>
</dbReference>
<dbReference type="AlphaFoldDB" id="A0A2N5SMA6"/>
<dbReference type="SUPFAM" id="SSF49329">
    <property type="entry name" value="Cu,Zn superoxide dismutase-like"/>
    <property type="match status" value="1"/>
</dbReference>
<evidence type="ECO:0000313" key="3">
    <source>
        <dbReference type="EMBL" id="PLW14371.1"/>
    </source>
</evidence>
<organism evidence="3 4">
    <name type="scientific">Puccinia coronata f. sp. avenae</name>
    <dbReference type="NCBI Taxonomy" id="200324"/>
    <lineage>
        <taxon>Eukaryota</taxon>
        <taxon>Fungi</taxon>
        <taxon>Dikarya</taxon>
        <taxon>Basidiomycota</taxon>
        <taxon>Pucciniomycotina</taxon>
        <taxon>Pucciniomycetes</taxon>
        <taxon>Pucciniales</taxon>
        <taxon>Pucciniaceae</taxon>
        <taxon>Puccinia</taxon>
    </lineage>
</organism>
<dbReference type="GO" id="GO:0006801">
    <property type="term" value="P:superoxide metabolic process"/>
    <property type="evidence" value="ECO:0007669"/>
    <property type="project" value="InterPro"/>
</dbReference>
<dbReference type="Proteomes" id="UP000235392">
    <property type="component" value="Unassembled WGS sequence"/>
</dbReference>
<sequence length="184" mass="19496">MHLIGPALSLLSIIITTAFTVTADPSPTPLSCLRAGMAEVAGPGISGTFHFRLFGNEKEVMTLVNFQVHGLQNNKKYPYHIHESPIDNTDCQSAKGHFNPTKSILVGKCTKDKRASCETGDLAGKFGPLVGTGTTVTGRYVDSSLVMKQTSLGILGRSIVIHDGETGARLACGTIKANPNRLGC</sequence>
<dbReference type="PRINTS" id="PR00068">
    <property type="entry name" value="CUZNDISMTASE"/>
</dbReference>
<dbReference type="GO" id="GO:0005507">
    <property type="term" value="F:copper ion binding"/>
    <property type="evidence" value="ECO:0007669"/>
    <property type="project" value="InterPro"/>
</dbReference>
<dbReference type="Gene3D" id="2.60.40.200">
    <property type="entry name" value="Superoxide dismutase, copper/zinc binding domain"/>
    <property type="match status" value="1"/>
</dbReference>
<feature type="domain" description="Superoxide dismutase copper/zinc binding" evidence="2">
    <location>
        <begin position="46"/>
        <end position="175"/>
    </location>
</feature>
<name>A0A2N5SMA6_9BASI</name>
<evidence type="ECO:0000259" key="2">
    <source>
        <dbReference type="Pfam" id="PF00080"/>
    </source>
</evidence>
<comment type="caution">
    <text evidence="3">The sequence shown here is derived from an EMBL/GenBank/DDBJ whole genome shotgun (WGS) entry which is preliminary data.</text>
</comment>
<feature type="chain" id="PRO_5014672404" description="Superoxide dismutase copper/zinc binding domain-containing protein" evidence="1">
    <location>
        <begin position="24"/>
        <end position="184"/>
    </location>
</feature>
<dbReference type="EMBL" id="PGCI01000824">
    <property type="protein sequence ID" value="PLW14371.1"/>
    <property type="molecule type" value="Genomic_DNA"/>
</dbReference>
<dbReference type="PANTHER" id="PTHR10003">
    <property type="entry name" value="SUPEROXIDE DISMUTASE CU-ZN -RELATED"/>
    <property type="match status" value="1"/>
</dbReference>
<dbReference type="InterPro" id="IPR036423">
    <property type="entry name" value="SOD-like_Cu/Zn_dom_sf"/>
</dbReference>
<accession>A0A2N5SMA6</accession>
<evidence type="ECO:0000313" key="4">
    <source>
        <dbReference type="Proteomes" id="UP000235392"/>
    </source>
</evidence>
<dbReference type="InterPro" id="IPR001424">
    <property type="entry name" value="SOD_Cu_Zn_dom"/>
</dbReference>
<protein>
    <recommendedName>
        <fullName evidence="2">Superoxide dismutase copper/zinc binding domain-containing protein</fullName>
    </recommendedName>
</protein>
<evidence type="ECO:0000256" key="1">
    <source>
        <dbReference type="SAM" id="SignalP"/>
    </source>
</evidence>